<dbReference type="SUPFAM" id="SSF74653">
    <property type="entry name" value="TolA/TonB C-terminal domain"/>
    <property type="match status" value="1"/>
</dbReference>
<sequence>MRISSIGIFLFLIASLMGCAVPYYTEDNPPPEAKNPIEEEAWGKLGPSPRQIRPVEQSIDGFVACIGNDIASRAPTQVNEIFQWPIADKTGAPKFLKKAFSEGASDWLPGVTNMMGRENFKVLVLNRGKINADDVSNMLIFSGAWTEYDRVTLSQARALKLKIMGAELRAGGDTSFDFIGLDLTYRTNSSNHYEGHVAVRALVGTTSGNVDLLYEDGGNGIAVSGRYRDVEGLHSTQRALYTYGITQLLARARGVDPLHCARQPNQALSARADLMRQYDKLPLAERHMLAQRWLRHESFFEATITPNWNQAASMALYRFLVSVEQKPTYDLSAPQFVLLAQRAEDRRLNFLTRGRVPVEPVKVERPAFPYNCLGRRIEGFAVVQFDITGAGGVINPFIREASHPCFAEAVSESISKWKYPVHVGVAPYEVTQRNLEQRFEFRFTDL</sequence>
<dbReference type="EMBL" id="QUQO01000002">
    <property type="protein sequence ID" value="RFB01422.1"/>
    <property type="molecule type" value="Genomic_DNA"/>
</dbReference>
<dbReference type="Gene3D" id="3.30.2420.10">
    <property type="entry name" value="TonB"/>
    <property type="match status" value="1"/>
</dbReference>
<dbReference type="AlphaFoldDB" id="A0A371R7I4"/>
<evidence type="ECO:0000313" key="2">
    <source>
        <dbReference type="Proteomes" id="UP000264589"/>
    </source>
</evidence>
<organism evidence="1 2">
    <name type="scientific">Parvularcula marina</name>
    <dbReference type="NCBI Taxonomy" id="2292771"/>
    <lineage>
        <taxon>Bacteria</taxon>
        <taxon>Pseudomonadati</taxon>
        <taxon>Pseudomonadota</taxon>
        <taxon>Alphaproteobacteria</taxon>
        <taxon>Parvularculales</taxon>
        <taxon>Parvularculaceae</taxon>
        <taxon>Parvularcula</taxon>
    </lineage>
</organism>
<name>A0A371R7I4_9PROT</name>
<accession>A0A371R7I4</accession>
<dbReference type="Proteomes" id="UP000264589">
    <property type="component" value="Unassembled WGS sequence"/>
</dbReference>
<protein>
    <submittedName>
        <fullName evidence="1">Energy transducer TonB</fullName>
    </submittedName>
</protein>
<gene>
    <name evidence="1" type="ORF">DX908_14110</name>
</gene>
<dbReference type="RefSeq" id="WP_116393138.1">
    <property type="nucleotide sequence ID" value="NZ_QUQO01000002.1"/>
</dbReference>
<dbReference type="OrthoDB" id="8853512at2"/>
<evidence type="ECO:0000313" key="1">
    <source>
        <dbReference type="EMBL" id="RFB01422.1"/>
    </source>
</evidence>
<keyword evidence="2" id="KW-1185">Reference proteome</keyword>
<proteinExistence type="predicted"/>
<comment type="caution">
    <text evidence="1">The sequence shown here is derived from an EMBL/GenBank/DDBJ whole genome shotgun (WGS) entry which is preliminary data.</text>
</comment>
<reference evidence="1 2" key="1">
    <citation type="submission" date="2018-08" db="EMBL/GenBank/DDBJ databases">
        <title>Parvularcula sp. SM1705, isolated from surface water of the South Sea China.</title>
        <authorList>
            <person name="Sun L."/>
        </authorList>
    </citation>
    <scope>NUCLEOTIDE SEQUENCE [LARGE SCALE GENOMIC DNA]</scope>
    <source>
        <strain evidence="1 2">SM1705</strain>
    </source>
</reference>
<dbReference type="PROSITE" id="PS51257">
    <property type="entry name" value="PROKAR_LIPOPROTEIN"/>
    <property type="match status" value="1"/>
</dbReference>
<dbReference type="InParanoid" id="A0A371R7I4"/>